<proteinExistence type="predicted"/>
<dbReference type="SMART" id="SM00086">
    <property type="entry name" value="PAC"/>
    <property type="match status" value="2"/>
</dbReference>
<reference evidence="5 6" key="1">
    <citation type="submission" date="2021-04" db="EMBL/GenBank/DDBJ databases">
        <authorList>
            <person name="Sun C."/>
        </authorList>
    </citation>
    <scope>NUCLEOTIDE SEQUENCE [LARGE SCALE GENOMIC DNA]</scope>
    <source>
        <strain evidence="5 6">A79</strain>
    </source>
</reference>
<evidence type="ECO:0000259" key="2">
    <source>
        <dbReference type="PROSITE" id="PS50111"/>
    </source>
</evidence>
<dbReference type="InterPro" id="IPR035965">
    <property type="entry name" value="PAS-like_dom_sf"/>
</dbReference>
<sequence>MFGFMKKPSPITDSNELSDDKLLLNALLDETALVIFNSDGHILEVSQNFSDFMGYNKEELLGVHHRTLVEADYASSPEYSTFWRNLIAGKSERDTFKYLTKNKKIIYVGARYIPIKDVNGRVYRIAKLAFDITDQYHAAETRDAVFTALDRSQAVIEFTPDGTILNANQNFLNVMGYQLNDLKGKHHRIFCDDSFYKDNPLFWKKLAQGEYQSGRFCRVNSSGKKVWLEATYNPILNENGEVHKVIKFATDISERVNSALDTVLLATQTSESTSSLTATAMQELQSSVQTSSQITAEVKNTTEVGQELSNNSKNIQEIVTIIRSIAEQTNLLALNAAIEAARAGTSGRGFAVVADEVRTLAARTSTATSDIGEVVKKNAVLIEQIDSGLREINVTASKGQESIEHVSEAIEGVNSSINTLVETVETLKP</sequence>
<dbReference type="Pfam" id="PF08447">
    <property type="entry name" value="PAS_3"/>
    <property type="match status" value="1"/>
</dbReference>
<dbReference type="Gene3D" id="1.10.287.950">
    <property type="entry name" value="Methyl-accepting chemotaxis protein"/>
    <property type="match status" value="1"/>
</dbReference>
<feature type="domain" description="PAC" evidence="4">
    <location>
        <begin position="212"/>
        <end position="264"/>
    </location>
</feature>
<dbReference type="PANTHER" id="PTHR24422:SF10">
    <property type="entry name" value="CHEMOTAXIS PROTEIN METHYLTRANSFERASE 2"/>
    <property type="match status" value="1"/>
</dbReference>
<dbReference type="NCBIfam" id="TIGR00229">
    <property type="entry name" value="sensory_box"/>
    <property type="match status" value="2"/>
</dbReference>
<dbReference type="Gene3D" id="3.30.450.20">
    <property type="entry name" value="PAS domain"/>
    <property type="match status" value="2"/>
</dbReference>
<dbReference type="RefSeq" id="WP_211537282.1">
    <property type="nucleotide sequence ID" value="NZ_JAGSSV010000021.1"/>
</dbReference>
<dbReference type="InterPro" id="IPR013655">
    <property type="entry name" value="PAS_fold_3"/>
</dbReference>
<dbReference type="PANTHER" id="PTHR24422">
    <property type="entry name" value="CHEMOTAXIS PROTEIN METHYLTRANSFERASE"/>
    <property type="match status" value="1"/>
</dbReference>
<evidence type="ECO:0000313" key="6">
    <source>
        <dbReference type="Proteomes" id="UP000679722"/>
    </source>
</evidence>
<dbReference type="InterPro" id="IPR000014">
    <property type="entry name" value="PAS"/>
</dbReference>
<evidence type="ECO:0000259" key="4">
    <source>
        <dbReference type="PROSITE" id="PS50113"/>
    </source>
</evidence>
<evidence type="ECO:0000256" key="1">
    <source>
        <dbReference type="PROSITE-ProRule" id="PRU00284"/>
    </source>
</evidence>
<dbReference type="InterPro" id="IPR004089">
    <property type="entry name" value="MCPsignal_dom"/>
</dbReference>
<keyword evidence="1" id="KW-0807">Transducer</keyword>
<feature type="domain" description="PAS" evidence="3">
    <location>
        <begin position="20"/>
        <end position="62"/>
    </location>
</feature>
<keyword evidence="6" id="KW-1185">Reference proteome</keyword>
<dbReference type="PROSITE" id="PS50112">
    <property type="entry name" value="PAS"/>
    <property type="match status" value="1"/>
</dbReference>
<feature type="domain" description="Methyl-accepting transducer" evidence="2">
    <location>
        <begin position="237"/>
        <end position="429"/>
    </location>
</feature>
<dbReference type="EMBL" id="JAGSSV010000021">
    <property type="protein sequence ID" value="MBR7889839.1"/>
    <property type="molecule type" value="Genomic_DNA"/>
</dbReference>
<dbReference type="SMART" id="SM00091">
    <property type="entry name" value="PAS"/>
    <property type="match status" value="2"/>
</dbReference>
<accession>A0ABS5HFX7</accession>
<evidence type="ECO:0000259" key="3">
    <source>
        <dbReference type="PROSITE" id="PS50112"/>
    </source>
</evidence>
<dbReference type="InterPro" id="IPR050903">
    <property type="entry name" value="Bact_Chemotaxis_MeTrfase"/>
</dbReference>
<dbReference type="InterPro" id="IPR000700">
    <property type="entry name" value="PAS-assoc_C"/>
</dbReference>
<evidence type="ECO:0000313" key="5">
    <source>
        <dbReference type="EMBL" id="MBR7889839.1"/>
    </source>
</evidence>
<dbReference type="Pfam" id="PF13426">
    <property type="entry name" value="PAS_9"/>
    <property type="match status" value="1"/>
</dbReference>
<comment type="caution">
    <text evidence="5">The sequence shown here is derived from an EMBL/GenBank/DDBJ whole genome shotgun (WGS) entry which is preliminary data.</text>
</comment>
<dbReference type="PROSITE" id="PS50113">
    <property type="entry name" value="PAC"/>
    <property type="match status" value="1"/>
</dbReference>
<dbReference type="SUPFAM" id="SSF58104">
    <property type="entry name" value="Methyl-accepting chemotaxis protein (MCP) signaling domain"/>
    <property type="match status" value="1"/>
</dbReference>
<gene>
    <name evidence="5" type="ORF">J9B83_12950</name>
</gene>
<name>A0ABS5HFX7_9GAMM</name>
<dbReference type="PROSITE" id="PS50111">
    <property type="entry name" value="CHEMOTAXIS_TRANSDUC_2"/>
    <property type="match status" value="1"/>
</dbReference>
<dbReference type="CDD" id="cd00130">
    <property type="entry name" value="PAS"/>
    <property type="match status" value="2"/>
</dbReference>
<dbReference type="InterPro" id="IPR001610">
    <property type="entry name" value="PAC"/>
</dbReference>
<reference evidence="6" key="2">
    <citation type="submission" date="2023-07" db="EMBL/GenBank/DDBJ databases">
        <title>Marinomonas vulgaris A79, complete genome.</title>
        <authorList>
            <person name="Ying J.-J."/>
        </authorList>
    </citation>
    <scope>NUCLEOTIDE SEQUENCE [LARGE SCALE GENOMIC DNA]</scope>
    <source>
        <strain evidence="6">A79</strain>
    </source>
</reference>
<dbReference type="SMART" id="SM00283">
    <property type="entry name" value="MA"/>
    <property type="match status" value="1"/>
</dbReference>
<protein>
    <submittedName>
        <fullName evidence="5">PAS domain-containing methyl-accepting chemotaxis protein</fullName>
    </submittedName>
</protein>
<organism evidence="5 6">
    <name type="scientific">Marinomonas vulgaris</name>
    <dbReference type="NCBI Taxonomy" id="2823372"/>
    <lineage>
        <taxon>Bacteria</taxon>
        <taxon>Pseudomonadati</taxon>
        <taxon>Pseudomonadota</taxon>
        <taxon>Gammaproteobacteria</taxon>
        <taxon>Oceanospirillales</taxon>
        <taxon>Oceanospirillaceae</taxon>
        <taxon>Marinomonas</taxon>
    </lineage>
</organism>
<dbReference type="SUPFAM" id="SSF55785">
    <property type="entry name" value="PYP-like sensor domain (PAS domain)"/>
    <property type="match status" value="1"/>
</dbReference>
<dbReference type="Pfam" id="PF00015">
    <property type="entry name" value="MCPsignal"/>
    <property type="match status" value="1"/>
</dbReference>
<dbReference type="Proteomes" id="UP000679722">
    <property type="component" value="Unassembled WGS sequence"/>
</dbReference>